<keyword evidence="1" id="KW-0479">Metal-binding</keyword>
<feature type="domain" description="B30.2/SPRY" evidence="4">
    <location>
        <begin position="108"/>
        <end position="312"/>
    </location>
</feature>
<dbReference type="InterPro" id="IPR013320">
    <property type="entry name" value="ConA-like_dom_sf"/>
</dbReference>
<evidence type="ECO:0000259" key="4">
    <source>
        <dbReference type="PROSITE" id="PS50188"/>
    </source>
</evidence>
<dbReference type="AlphaFoldDB" id="A0A2R6S435"/>
<evidence type="ECO:0000313" key="5">
    <source>
        <dbReference type="EMBL" id="PSS37054.1"/>
    </source>
</evidence>
<keyword evidence="2" id="KW-0863">Zinc-finger</keyword>
<dbReference type="InterPro" id="IPR001870">
    <property type="entry name" value="B30.2/SPRY"/>
</dbReference>
<dbReference type="InterPro" id="IPR045129">
    <property type="entry name" value="RNF123/RKP/RSPRY1"/>
</dbReference>
<feature type="domain" description="B30.2/SPRY" evidence="4">
    <location>
        <begin position="1"/>
        <end position="100"/>
    </location>
</feature>
<dbReference type="InterPro" id="IPR043136">
    <property type="entry name" value="B30.2/SPRY_sf"/>
</dbReference>
<accession>A0A2R6S435</accession>
<dbReference type="OrthoDB" id="25503at2759"/>
<dbReference type="STRING" id="98765.A0A2R6S435"/>
<dbReference type="SMART" id="SM00449">
    <property type="entry name" value="SPRY"/>
    <property type="match status" value="1"/>
</dbReference>
<dbReference type="Pfam" id="PF00622">
    <property type="entry name" value="SPRY"/>
    <property type="match status" value="2"/>
</dbReference>
<reference evidence="5 6" key="1">
    <citation type="submission" date="2018-02" db="EMBL/GenBank/DDBJ databases">
        <title>Genome sequence of the basidiomycete white-rot fungus Phlebia centrifuga.</title>
        <authorList>
            <person name="Granchi Z."/>
            <person name="Peng M."/>
            <person name="de Vries R.P."/>
            <person name="Hilden K."/>
            <person name="Makela M.R."/>
            <person name="Grigoriev I."/>
            <person name="Riley R."/>
        </authorList>
    </citation>
    <scope>NUCLEOTIDE SEQUENCE [LARGE SCALE GENOMIC DNA]</scope>
    <source>
        <strain evidence="5 6">FBCC195</strain>
    </source>
</reference>
<dbReference type="PANTHER" id="PTHR13363">
    <property type="entry name" value="RING FINGER AND SRY DOMAIN-CONTAINING"/>
    <property type="match status" value="1"/>
</dbReference>
<sequence length="749" mass="84316">MVSRKTSRVLTRYPGWQAIEGDIVGCGVDFDDHIIFFTKNGVLMGKYRPLNVVSLHCLNIHTGVATFDIFDIRSVETLIPAVELTLPTSLVSFNFGCHPFRWNPPGKSDRIDCSAIPRSFFNEYDAFFVAATFWIRANEGIEISCDGRVLKKSRLTTTSNSVTARATSDIHMNGQGISYYEVEVLQVHRDGLITIGFEVQPRLPTTSAGSYLGHAVGAVEDSGGYNSDGVVSRGKSLSDQYGPKFHSSDIIGCGMVPVSSPDHMASVFYTLNGSFLGTFFDLANTALNVVFPFVSLCDPDDTVRANFGQEPFRYPIGRIVRDFTCETQWPRLSKPRTLPSEVIGVILAALVPNDLDHSYNKKHIAWCALVCRHWYRKCSPYLFKTIKLHSKGDMNILYARIEKPGSHIPGASITSLTLNEGDGDVWAYNVALSMANKLPRLHKLHQARENASDWKVIRSRIPPRISTSLPALYSAYTMVTTFILENHRFRSFAAFTQLISALPVLETLKCKYVTWEERPNNPRLLRAPRRLSTIEIALASRQSGQMFQLFTARWGAWKPTSKYPELGCNDSKLIHGMVNIDDPNIPDPFGVASKIRFATFADKGRLTFVWPWKSTWDLTFSSCGIQDGPSRTCLTNLRIITYRGFLVKSHLHYTWCPWANWLNKTFSEAPPPFLENVTIVSEEKTTFIKQAIEASKLRSCLPHLQQAGKLRFVWKQYIDDEGTKEWEITEEDERAAVESGYGGSIMTQY</sequence>
<dbReference type="GO" id="GO:0008270">
    <property type="term" value="F:zinc ion binding"/>
    <property type="evidence" value="ECO:0007669"/>
    <property type="project" value="UniProtKB-KW"/>
</dbReference>
<dbReference type="EMBL" id="MLYV02000084">
    <property type="protein sequence ID" value="PSS37054.1"/>
    <property type="molecule type" value="Genomic_DNA"/>
</dbReference>
<dbReference type="Proteomes" id="UP000186601">
    <property type="component" value="Unassembled WGS sequence"/>
</dbReference>
<comment type="caution">
    <text evidence="5">The sequence shown here is derived from an EMBL/GenBank/DDBJ whole genome shotgun (WGS) entry which is preliminary data.</text>
</comment>
<dbReference type="GO" id="GO:0004842">
    <property type="term" value="F:ubiquitin-protein transferase activity"/>
    <property type="evidence" value="ECO:0007669"/>
    <property type="project" value="InterPro"/>
</dbReference>
<dbReference type="PANTHER" id="PTHR13363:SF5">
    <property type="entry name" value="E3 UBIQUITIN-PROTEIN LIGASE RNF123"/>
    <property type="match status" value="1"/>
</dbReference>
<dbReference type="SUPFAM" id="SSF49899">
    <property type="entry name" value="Concanavalin A-like lectins/glucanases"/>
    <property type="match status" value="2"/>
</dbReference>
<name>A0A2R6S435_9APHY</name>
<dbReference type="InterPro" id="IPR003877">
    <property type="entry name" value="SPRY_dom"/>
</dbReference>
<keyword evidence="3" id="KW-0862">Zinc</keyword>
<evidence type="ECO:0000256" key="2">
    <source>
        <dbReference type="ARBA" id="ARBA00022771"/>
    </source>
</evidence>
<evidence type="ECO:0000313" key="6">
    <source>
        <dbReference type="Proteomes" id="UP000186601"/>
    </source>
</evidence>
<evidence type="ECO:0000256" key="3">
    <source>
        <dbReference type="ARBA" id="ARBA00022833"/>
    </source>
</evidence>
<dbReference type="GO" id="GO:0051603">
    <property type="term" value="P:proteolysis involved in protein catabolic process"/>
    <property type="evidence" value="ECO:0007669"/>
    <property type="project" value="TreeGrafter"/>
</dbReference>
<protein>
    <recommendedName>
        <fullName evidence="4">B30.2/SPRY domain-containing protein</fullName>
    </recommendedName>
</protein>
<organism evidence="5 6">
    <name type="scientific">Hermanssonia centrifuga</name>
    <dbReference type="NCBI Taxonomy" id="98765"/>
    <lineage>
        <taxon>Eukaryota</taxon>
        <taxon>Fungi</taxon>
        <taxon>Dikarya</taxon>
        <taxon>Basidiomycota</taxon>
        <taxon>Agaricomycotina</taxon>
        <taxon>Agaricomycetes</taxon>
        <taxon>Polyporales</taxon>
        <taxon>Meruliaceae</taxon>
        <taxon>Hermanssonia</taxon>
    </lineage>
</organism>
<proteinExistence type="predicted"/>
<dbReference type="Gene3D" id="2.60.120.920">
    <property type="match status" value="2"/>
</dbReference>
<evidence type="ECO:0000256" key="1">
    <source>
        <dbReference type="ARBA" id="ARBA00022723"/>
    </source>
</evidence>
<dbReference type="GO" id="GO:0005737">
    <property type="term" value="C:cytoplasm"/>
    <property type="evidence" value="ECO:0007669"/>
    <property type="project" value="TreeGrafter"/>
</dbReference>
<keyword evidence="6" id="KW-1185">Reference proteome</keyword>
<dbReference type="PROSITE" id="PS50188">
    <property type="entry name" value="B302_SPRY"/>
    <property type="match status" value="2"/>
</dbReference>
<gene>
    <name evidence="5" type="ORF">PHLCEN_2v1093</name>
</gene>